<dbReference type="InterPro" id="IPR012337">
    <property type="entry name" value="RNaseH-like_sf"/>
</dbReference>
<evidence type="ECO:0000259" key="1">
    <source>
        <dbReference type="PROSITE" id="PS50879"/>
    </source>
</evidence>
<dbReference type="GO" id="GO:0003676">
    <property type="term" value="F:nucleic acid binding"/>
    <property type="evidence" value="ECO:0007669"/>
    <property type="project" value="InterPro"/>
</dbReference>
<organism evidence="2 3">
    <name type="scientific">Corynebacterium deserti GIMN1.010</name>
    <dbReference type="NCBI Taxonomy" id="931089"/>
    <lineage>
        <taxon>Bacteria</taxon>
        <taxon>Bacillati</taxon>
        <taxon>Actinomycetota</taxon>
        <taxon>Actinomycetes</taxon>
        <taxon>Mycobacteriales</taxon>
        <taxon>Corynebacteriaceae</taxon>
        <taxon>Corynebacterium</taxon>
    </lineage>
</organism>
<protein>
    <recommendedName>
        <fullName evidence="1">RNase H type-1 domain-containing protein</fullName>
    </recommendedName>
</protein>
<dbReference type="RefSeq" id="WP_053546052.1">
    <property type="nucleotide sequence ID" value="NZ_CP009220.1"/>
</dbReference>
<dbReference type="AlphaFoldDB" id="A0A0M4CVT2"/>
<dbReference type="GO" id="GO:0004523">
    <property type="term" value="F:RNA-DNA hybrid ribonuclease activity"/>
    <property type="evidence" value="ECO:0007669"/>
    <property type="project" value="InterPro"/>
</dbReference>
<dbReference type="InterPro" id="IPR002156">
    <property type="entry name" value="RNaseH_domain"/>
</dbReference>
<dbReference type="InterPro" id="IPR036397">
    <property type="entry name" value="RNaseH_sf"/>
</dbReference>
<evidence type="ECO:0000313" key="2">
    <source>
        <dbReference type="EMBL" id="ALC04807.1"/>
    </source>
</evidence>
<evidence type="ECO:0000313" key="3">
    <source>
        <dbReference type="Proteomes" id="UP000068067"/>
    </source>
</evidence>
<dbReference type="KEGG" id="cdx:CDES_01700"/>
<dbReference type="PROSITE" id="PS50879">
    <property type="entry name" value="RNASE_H_1"/>
    <property type="match status" value="1"/>
</dbReference>
<reference evidence="2 3" key="1">
    <citation type="submission" date="2014-08" db="EMBL/GenBank/DDBJ databases">
        <title>Complete genome sequence of Corynebacterium deserti GIMN1.010 (=DSM 45689), isolated from desert sand in western China.</title>
        <authorList>
            <person name="Ruckert C."/>
            <person name="Albersmeier A."/>
            <person name="Kalinowski J."/>
        </authorList>
    </citation>
    <scope>NUCLEOTIDE SEQUENCE [LARGE SCALE GENOMIC DNA]</scope>
    <source>
        <strain evidence="2 3">GIMN1.010</strain>
    </source>
</reference>
<keyword evidence="3" id="KW-1185">Reference proteome</keyword>
<proteinExistence type="predicted"/>
<dbReference type="Proteomes" id="UP000068067">
    <property type="component" value="Chromosome"/>
</dbReference>
<dbReference type="Gene3D" id="3.30.420.10">
    <property type="entry name" value="Ribonuclease H-like superfamily/Ribonuclease H"/>
    <property type="match status" value="1"/>
</dbReference>
<dbReference type="SUPFAM" id="SSF53098">
    <property type="entry name" value="Ribonuclease H-like"/>
    <property type="match status" value="1"/>
</dbReference>
<dbReference type="STRING" id="931089.CDES_01700"/>
<dbReference type="EMBL" id="CP009220">
    <property type="protein sequence ID" value="ALC04807.1"/>
    <property type="molecule type" value="Genomic_DNA"/>
</dbReference>
<accession>A0A0M4CVT2</accession>
<name>A0A0M4CVT2_9CORY</name>
<sequence>MESIDLEQLAGTQSRTYKSRKITPEMINRPVHVAIALWEVPWESATSGKIDGWVIAVDSAQGRFVRKGQTKNGDVVPRAAAALKGALRGVKSKAWIVTGRRQTALRAELVRQNYLVTGSFVAENRAGVKASTLSRRAEHSAHYKAKKVGEAVERAPRPKKRQKAYWWPHFSSSNGVLPTGLLRVATDASTDGVFRGAMCFVAANGDYLLETADTTASSDELELESITHALEYLKNIGAEAARIETDSKAALEAIDYILNANPRRSKTGQRWRGISSGARSRFKDGWLALDGQCTVELAQVLGHAGDPLNQAADQIAYMGMRAVIFEKKSSGHTLAAGIDRTLHKSIARVEGE</sequence>
<dbReference type="PATRIC" id="fig|931089.4.peg.343"/>
<dbReference type="Pfam" id="PF00075">
    <property type="entry name" value="RNase_H"/>
    <property type="match status" value="1"/>
</dbReference>
<feature type="domain" description="RNase H type-1" evidence="1">
    <location>
        <begin position="182"/>
        <end position="321"/>
    </location>
</feature>
<gene>
    <name evidence="2" type="ORF">CDES_01700</name>
</gene>
<dbReference type="OrthoDB" id="7845843at2"/>